<evidence type="ECO:0000313" key="1">
    <source>
        <dbReference type="EMBL" id="XBP71904.1"/>
    </source>
</evidence>
<organism evidence="1">
    <name type="scientific">Polaromonas hydrogenivorans</name>
    <dbReference type="NCBI Taxonomy" id="335476"/>
    <lineage>
        <taxon>Bacteria</taxon>
        <taxon>Pseudomonadati</taxon>
        <taxon>Pseudomonadota</taxon>
        <taxon>Betaproteobacteria</taxon>
        <taxon>Burkholderiales</taxon>
        <taxon>Comamonadaceae</taxon>
        <taxon>Polaromonas</taxon>
    </lineage>
</organism>
<name>A0AAU7LWC0_9BURK</name>
<dbReference type="EMBL" id="CP157675">
    <property type="protein sequence ID" value="XBP71904.1"/>
    <property type="molecule type" value="Genomic_DNA"/>
</dbReference>
<dbReference type="AlphaFoldDB" id="A0AAU7LWC0"/>
<accession>A0AAU7LWC0</accession>
<protein>
    <submittedName>
        <fullName evidence="1">Uncharacterized protein</fullName>
    </submittedName>
</protein>
<reference evidence="1" key="1">
    <citation type="submission" date="2024-05" db="EMBL/GenBank/DDBJ databases">
        <authorList>
            <person name="Bunk B."/>
            <person name="Swiderski J."/>
            <person name="Sproer C."/>
            <person name="Thiel V."/>
        </authorList>
    </citation>
    <scope>NUCLEOTIDE SEQUENCE</scope>
    <source>
        <strain evidence="1">DSM 17735</strain>
    </source>
</reference>
<dbReference type="RefSeq" id="WP_349281240.1">
    <property type="nucleotide sequence ID" value="NZ_CBCSCU010000004.1"/>
</dbReference>
<sequence length="118" mass="12804">MKRPSPAGVLLRQRIAEDSATPSGFVIERNDSEHQKNAYKICSAWVKQGLLVKVKAPCKMLRFFNNQAAADAWLARQQAALPAPAPKPAKAPRLPKAPACRAADLPFAFVGQRGRVSA</sequence>
<proteinExistence type="predicted"/>
<gene>
    <name evidence="1" type="ORF">ABLV49_08960</name>
</gene>